<dbReference type="GeneID" id="91466083"/>
<dbReference type="Pfam" id="PF12728">
    <property type="entry name" value="HTH_17"/>
    <property type="match status" value="1"/>
</dbReference>
<dbReference type="KEGG" id="sgf:HEP81_06558"/>
<protein>
    <submittedName>
        <fullName evidence="2">Helix-turn-helix domain protein</fullName>
    </submittedName>
</protein>
<dbReference type="InterPro" id="IPR009061">
    <property type="entry name" value="DNA-bd_dom_put_sf"/>
</dbReference>
<gene>
    <name evidence="2" type="ORF">HEP81_06558</name>
</gene>
<dbReference type="Gene3D" id="1.10.10.10">
    <property type="entry name" value="Winged helix-like DNA-binding domain superfamily/Winged helix DNA-binding domain"/>
    <property type="match status" value="1"/>
</dbReference>
<feature type="domain" description="Helix-turn-helix" evidence="1">
    <location>
        <begin position="38"/>
        <end position="92"/>
    </location>
</feature>
<dbReference type="RefSeq" id="WP_078967518.1">
    <property type="nucleotide sequence ID" value="NZ_CP051006.1"/>
</dbReference>
<dbReference type="SUPFAM" id="SSF46955">
    <property type="entry name" value="Putative DNA-binding domain"/>
    <property type="match status" value="1"/>
</dbReference>
<dbReference type="AlphaFoldDB" id="A0A7H1Q913"/>
<dbReference type="EMBL" id="CP051006">
    <property type="protein sequence ID" value="QNT96793.1"/>
    <property type="molecule type" value="Genomic_DNA"/>
</dbReference>
<dbReference type="InterPro" id="IPR041657">
    <property type="entry name" value="HTH_17"/>
</dbReference>
<evidence type="ECO:0000259" key="1">
    <source>
        <dbReference type="Pfam" id="PF12728"/>
    </source>
</evidence>
<name>A0A7H1Q913_9ACTN</name>
<proteinExistence type="predicted"/>
<accession>A0A7H1Q913</accession>
<evidence type="ECO:0000313" key="3">
    <source>
        <dbReference type="Proteomes" id="UP000516422"/>
    </source>
</evidence>
<organism evidence="2 3">
    <name type="scientific">Streptomyces griseofuscus</name>
    <dbReference type="NCBI Taxonomy" id="146922"/>
    <lineage>
        <taxon>Bacteria</taxon>
        <taxon>Bacillati</taxon>
        <taxon>Actinomycetota</taxon>
        <taxon>Actinomycetes</taxon>
        <taxon>Kitasatosporales</taxon>
        <taxon>Streptomycetaceae</taxon>
        <taxon>Streptomyces</taxon>
    </lineage>
</organism>
<reference evidence="2 3" key="1">
    <citation type="submission" date="2020-04" db="EMBL/GenBank/DDBJ databases">
        <title>Characterization and engineering of Streptomyces griseofuscus DSM40191 as a potential heterologous host for expression of BGCs.</title>
        <authorList>
            <person name="Gren T."/>
            <person name="Whitford C.M."/>
            <person name="Mohite O.S."/>
            <person name="Joergensen T.S."/>
            <person name="Nielsen J.B."/>
            <person name="Lee S.Y."/>
            <person name="Weber T."/>
        </authorList>
    </citation>
    <scope>NUCLEOTIDE SEQUENCE [LARGE SCALE GENOMIC DNA]</scope>
    <source>
        <strain evidence="2 3">DSM 40191</strain>
    </source>
</reference>
<sequence>MKWTYRKLPRYGLHVGDSDPHFGEPVSRNHACAGQDEWLTPREVARITKLSVQTLANHRSQRAGIPYTKLGTGRAGRIRYRRSDVERYLTARAVA</sequence>
<dbReference type="InterPro" id="IPR036388">
    <property type="entry name" value="WH-like_DNA-bd_sf"/>
</dbReference>
<evidence type="ECO:0000313" key="2">
    <source>
        <dbReference type="EMBL" id="QNT96793.1"/>
    </source>
</evidence>
<dbReference type="Proteomes" id="UP000516422">
    <property type="component" value="Chromosome"/>
</dbReference>